<dbReference type="PANTHER" id="PTHR10351">
    <property type="entry name" value="TRANSCRIPTION FACTOR BTF3 FAMILY MEMBER"/>
    <property type="match status" value="1"/>
</dbReference>
<dbReference type="GeneID" id="63807885"/>
<dbReference type="Pfam" id="PF01849">
    <property type="entry name" value="NAC"/>
    <property type="match status" value="1"/>
</dbReference>
<dbReference type="GO" id="GO:0005854">
    <property type="term" value="C:nascent polypeptide-associated complex"/>
    <property type="evidence" value="ECO:0007669"/>
    <property type="project" value="UniProtKB-ARBA"/>
</dbReference>
<comment type="similarity">
    <text evidence="1 2">Belongs to the NAC-beta family.</text>
</comment>
<feature type="domain" description="NAC-A/B" evidence="4">
    <location>
        <begin position="33"/>
        <end position="98"/>
    </location>
</feature>
<dbReference type="STRING" id="61395.A0A1Y1WI14"/>
<dbReference type="Gene3D" id="2.20.70.30">
    <property type="entry name" value="Nascent polypeptide-associated complex domain"/>
    <property type="match status" value="1"/>
</dbReference>
<evidence type="ECO:0000259" key="4">
    <source>
        <dbReference type="PROSITE" id="PS51151"/>
    </source>
</evidence>
<keyword evidence="2" id="KW-0804">Transcription</keyword>
<evidence type="ECO:0000256" key="2">
    <source>
        <dbReference type="RuleBase" id="RU361272"/>
    </source>
</evidence>
<comment type="subunit">
    <text evidence="2">Part of the nascent polypeptide-associated complex (NAC).</text>
</comment>
<accession>A0A1Y1WI14</accession>
<dbReference type="InterPro" id="IPR002715">
    <property type="entry name" value="Nas_poly-pep-assoc_cplx_dom"/>
</dbReference>
<evidence type="ECO:0000313" key="6">
    <source>
        <dbReference type="Proteomes" id="UP000193922"/>
    </source>
</evidence>
<organism evidence="5 6">
    <name type="scientific">Linderina pennispora</name>
    <dbReference type="NCBI Taxonomy" id="61395"/>
    <lineage>
        <taxon>Eukaryota</taxon>
        <taxon>Fungi</taxon>
        <taxon>Fungi incertae sedis</taxon>
        <taxon>Zoopagomycota</taxon>
        <taxon>Kickxellomycotina</taxon>
        <taxon>Kickxellomycetes</taxon>
        <taxon>Kickxellales</taxon>
        <taxon>Kickxellaceae</taxon>
        <taxon>Linderina</taxon>
    </lineage>
</organism>
<proteinExistence type="inferred from homology"/>
<gene>
    <name evidence="5" type="ORF">DL89DRAFT_320815</name>
</gene>
<evidence type="ECO:0000256" key="1">
    <source>
        <dbReference type="ARBA" id="ARBA00005296"/>
    </source>
</evidence>
<feature type="region of interest" description="Disordered" evidence="3">
    <location>
        <begin position="1"/>
        <end position="36"/>
    </location>
</feature>
<reference evidence="5 6" key="1">
    <citation type="submission" date="2016-07" db="EMBL/GenBank/DDBJ databases">
        <title>Pervasive Adenine N6-methylation of Active Genes in Fungi.</title>
        <authorList>
            <consortium name="DOE Joint Genome Institute"/>
            <person name="Mondo S.J."/>
            <person name="Dannebaum R.O."/>
            <person name="Kuo R.C."/>
            <person name="Labutti K."/>
            <person name="Haridas S."/>
            <person name="Kuo A."/>
            <person name="Salamov A."/>
            <person name="Ahrendt S.R."/>
            <person name="Lipzen A."/>
            <person name="Sullivan W."/>
            <person name="Andreopoulos W.B."/>
            <person name="Clum A."/>
            <person name="Lindquist E."/>
            <person name="Daum C."/>
            <person name="Ramamoorthy G.K."/>
            <person name="Gryganskyi A."/>
            <person name="Culley D."/>
            <person name="Magnuson J.K."/>
            <person name="James T.Y."/>
            <person name="O'Malley M.A."/>
            <person name="Stajich J.E."/>
            <person name="Spatafora J.W."/>
            <person name="Visel A."/>
            <person name="Grigoriev I.V."/>
        </authorList>
    </citation>
    <scope>NUCLEOTIDE SEQUENCE [LARGE SCALE GENOMIC DNA]</scope>
    <source>
        <strain evidence="5 6">ATCC 12442</strain>
    </source>
</reference>
<sequence>MNPEKLAKLQAQVRTGGKGTPRRKVKAAHKPAVKEDKKLASTLKQLNVQPISAIEEVNMFHDDGKITNFVAPRVSASIAGNTFVIAGKSQNKGIEEMFPEILSQLGPDFQNQANIGNVDDDIPELVEAEDEAAKGET</sequence>
<dbReference type="Proteomes" id="UP000193922">
    <property type="component" value="Unassembled WGS sequence"/>
</dbReference>
<dbReference type="InterPro" id="IPR038187">
    <property type="entry name" value="NAC_A/B_dom_sf"/>
</dbReference>
<dbReference type="InterPro" id="IPR039370">
    <property type="entry name" value="BTF3"/>
</dbReference>
<keyword evidence="6" id="KW-1185">Reference proteome</keyword>
<evidence type="ECO:0000313" key="5">
    <source>
        <dbReference type="EMBL" id="ORX73157.1"/>
    </source>
</evidence>
<keyword evidence="2" id="KW-0805">Transcription regulation</keyword>
<evidence type="ECO:0000256" key="3">
    <source>
        <dbReference type="SAM" id="MobiDB-lite"/>
    </source>
</evidence>
<feature type="compositionally biased region" description="Basic residues" evidence="3">
    <location>
        <begin position="20"/>
        <end position="31"/>
    </location>
</feature>
<name>A0A1Y1WI14_9FUNG</name>
<dbReference type="RefSeq" id="XP_040746497.1">
    <property type="nucleotide sequence ID" value="XM_040891237.1"/>
</dbReference>
<dbReference type="OrthoDB" id="8033832at2759"/>
<dbReference type="AlphaFoldDB" id="A0A1Y1WI14"/>
<dbReference type="PROSITE" id="PS51151">
    <property type="entry name" value="NAC_AB"/>
    <property type="match status" value="1"/>
</dbReference>
<protein>
    <recommendedName>
        <fullName evidence="2">Nascent polypeptide-associated complex subunit beta</fullName>
    </recommendedName>
</protein>
<comment type="caution">
    <text evidence="5">The sequence shown here is derived from an EMBL/GenBank/DDBJ whole genome shotgun (WGS) entry which is preliminary data.</text>
</comment>
<dbReference type="FunFam" id="2.20.70.30:FF:000001">
    <property type="entry name" value="Transcription factor BTF3 homolog"/>
    <property type="match status" value="1"/>
</dbReference>
<dbReference type="SMART" id="SM01407">
    <property type="entry name" value="NAC"/>
    <property type="match status" value="1"/>
</dbReference>
<dbReference type="CDD" id="cd22055">
    <property type="entry name" value="NAC_BTF3"/>
    <property type="match status" value="1"/>
</dbReference>
<dbReference type="EMBL" id="MCFD01000002">
    <property type="protein sequence ID" value="ORX73157.1"/>
    <property type="molecule type" value="Genomic_DNA"/>
</dbReference>